<dbReference type="Proteomes" id="UP000287033">
    <property type="component" value="Unassembled WGS sequence"/>
</dbReference>
<accession>A0A401SR26</accession>
<dbReference type="EMBL" id="BEZZ01000465">
    <property type="protein sequence ID" value="GCC32837.1"/>
    <property type="molecule type" value="Genomic_DNA"/>
</dbReference>
<keyword evidence="2" id="KW-1185">Reference proteome</keyword>
<dbReference type="AlphaFoldDB" id="A0A401SR26"/>
<proteinExistence type="predicted"/>
<organism evidence="1 2">
    <name type="scientific">Chiloscyllium punctatum</name>
    <name type="common">Brownbanded bambooshark</name>
    <name type="synonym">Hemiscyllium punctatum</name>
    <dbReference type="NCBI Taxonomy" id="137246"/>
    <lineage>
        <taxon>Eukaryota</taxon>
        <taxon>Metazoa</taxon>
        <taxon>Chordata</taxon>
        <taxon>Craniata</taxon>
        <taxon>Vertebrata</taxon>
        <taxon>Chondrichthyes</taxon>
        <taxon>Elasmobranchii</taxon>
        <taxon>Galeomorphii</taxon>
        <taxon>Galeoidea</taxon>
        <taxon>Orectolobiformes</taxon>
        <taxon>Hemiscylliidae</taxon>
        <taxon>Chiloscyllium</taxon>
    </lineage>
</organism>
<protein>
    <submittedName>
        <fullName evidence="1">Uncharacterized protein</fullName>
    </submittedName>
</protein>
<gene>
    <name evidence="1" type="ORF">chiPu_0011301</name>
</gene>
<evidence type="ECO:0000313" key="2">
    <source>
        <dbReference type="Proteomes" id="UP000287033"/>
    </source>
</evidence>
<comment type="caution">
    <text evidence="1">The sequence shown here is derived from an EMBL/GenBank/DDBJ whole genome shotgun (WGS) entry which is preliminary data.</text>
</comment>
<reference evidence="1 2" key="1">
    <citation type="journal article" date="2018" name="Nat. Ecol. Evol.">
        <title>Shark genomes provide insights into elasmobranch evolution and the origin of vertebrates.</title>
        <authorList>
            <person name="Hara Y"/>
            <person name="Yamaguchi K"/>
            <person name="Onimaru K"/>
            <person name="Kadota M"/>
            <person name="Koyanagi M"/>
            <person name="Keeley SD"/>
            <person name="Tatsumi K"/>
            <person name="Tanaka K"/>
            <person name="Motone F"/>
            <person name="Kageyama Y"/>
            <person name="Nozu R"/>
            <person name="Adachi N"/>
            <person name="Nishimura O"/>
            <person name="Nakagawa R"/>
            <person name="Tanegashima C"/>
            <person name="Kiyatake I"/>
            <person name="Matsumoto R"/>
            <person name="Murakumo K"/>
            <person name="Nishida K"/>
            <person name="Terakita A"/>
            <person name="Kuratani S"/>
            <person name="Sato K"/>
            <person name="Hyodo S Kuraku.S."/>
        </authorList>
    </citation>
    <scope>NUCLEOTIDE SEQUENCE [LARGE SCALE GENOMIC DNA]</scope>
</reference>
<name>A0A401SR26_CHIPU</name>
<sequence>MSRFNSHPVFSGVLFAAVAPPSFPEKFCKPTKRLELEIYMYFFSKKAHVGGSSERERKRERAQADLINIHCCKTGGLRSNFERFYWLRFTLRVAEAVQPLLFVCGNKGITGKDLGSSC</sequence>
<evidence type="ECO:0000313" key="1">
    <source>
        <dbReference type="EMBL" id="GCC32837.1"/>
    </source>
</evidence>